<keyword evidence="1" id="KW-0175">Coiled coil</keyword>
<keyword evidence="2" id="KW-0732">Signal</keyword>
<feature type="coiled-coil region" evidence="1">
    <location>
        <begin position="158"/>
        <end position="213"/>
    </location>
</feature>
<evidence type="ECO:0000256" key="2">
    <source>
        <dbReference type="SAM" id="SignalP"/>
    </source>
</evidence>
<protein>
    <submittedName>
        <fullName evidence="3">Uncharacterized protein</fullName>
    </submittedName>
</protein>
<feature type="signal peptide" evidence="2">
    <location>
        <begin position="1"/>
        <end position="27"/>
    </location>
</feature>
<evidence type="ECO:0000256" key="1">
    <source>
        <dbReference type="SAM" id="Coils"/>
    </source>
</evidence>
<comment type="caution">
    <text evidence="3">The sequence shown here is derived from an EMBL/GenBank/DDBJ whole genome shotgun (WGS) entry which is preliminary data.</text>
</comment>
<keyword evidence="4" id="KW-1185">Reference proteome</keyword>
<proteinExistence type="predicted"/>
<name>A0ABX2T7I1_9PROT</name>
<sequence length="369" mass="39064">MARPAVARCAAALACCLMILGFGSVRAETTGSALSAMTGRIRQALEQRVPSIWRIEEVAVEEAGGSSWQITARLRLSRPTYAIDSRDGPVTFIRPVAGAGLEKTLHAVATGGEGAATPALELANPEVLDGVGQPPEELPGRTVVSGSDEARRLRAGLEADARRRVEEDEAARQRAEQRLAHQTALARAEAQRAEEERRAVEARTRRIEDLQRRLTSGARADRIAAFEAALGGNDESLRLLAADAALASGDPLLAALAIRDWVARRRSIPVQLFATREEPGSAAVLQAMGPLTVELEGFNRLTGDLVGRMGAPGYGVTRPSAAAGSLAGTGLTVNAFGCTLALGLTEHRTMDGLFRCQTLPALIARVTLD</sequence>
<organism evidence="3 4">
    <name type="scientific">Azospirillum oleiclasticum</name>
    <dbReference type="NCBI Taxonomy" id="2735135"/>
    <lineage>
        <taxon>Bacteria</taxon>
        <taxon>Pseudomonadati</taxon>
        <taxon>Pseudomonadota</taxon>
        <taxon>Alphaproteobacteria</taxon>
        <taxon>Rhodospirillales</taxon>
        <taxon>Azospirillaceae</taxon>
        <taxon>Azospirillum</taxon>
    </lineage>
</organism>
<dbReference type="EMBL" id="JABFDB010000006">
    <property type="protein sequence ID" value="NYZ20154.1"/>
    <property type="molecule type" value="Genomic_DNA"/>
</dbReference>
<gene>
    <name evidence="3" type="ORF">HND93_10550</name>
</gene>
<evidence type="ECO:0000313" key="4">
    <source>
        <dbReference type="Proteomes" id="UP000584642"/>
    </source>
</evidence>
<feature type="chain" id="PRO_5047190579" evidence="2">
    <location>
        <begin position="28"/>
        <end position="369"/>
    </location>
</feature>
<reference evidence="3 4" key="1">
    <citation type="submission" date="2020-05" db="EMBL/GenBank/DDBJ databases">
        <title>Azospirillum oleiclasticum sp. nov, a nitrogen-fixing and heavy crude oil-emulsifying bacterium isolated from the crude oil of Yumen Oilfield.</title>
        <authorList>
            <person name="Wu D."/>
            <person name="Cai M."/>
            <person name="Zhang X."/>
        </authorList>
    </citation>
    <scope>NUCLEOTIDE SEQUENCE [LARGE SCALE GENOMIC DNA]</scope>
    <source>
        <strain evidence="3 4">ROY-1-1-2</strain>
    </source>
</reference>
<dbReference type="Proteomes" id="UP000584642">
    <property type="component" value="Unassembled WGS sequence"/>
</dbReference>
<dbReference type="RefSeq" id="WP_180281924.1">
    <property type="nucleotide sequence ID" value="NZ_JABFDB010000006.1"/>
</dbReference>
<evidence type="ECO:0000313" key="3">
    <source>
        <dbReference type="EMBL" id="NYZ20154.1"/>
    </source>
</evidence>
<accession>A0ABX2T7I1</accession>